<dbReference type="FunCoup" id="A0A3G9JH82">
    <property type="interactions" value="44"/>
</dbReference>
<dbReference type="Gene3D" id="1.20.144.10">
    <property type="entry name" value="Phosphatidic acid phosphatase type 2/haloperoxidase"/>
    <property type="match status" value="1"/>
</dbReference>
<organism evidence="3 4">
    <name type="scientific">Intestinibaculum porci</name>
    <dbReference type="NCBI Taxonomy" id="2487118"/>
    <lineage>
        <taxon>Bacteria</taxon>
        <taxon>Bacillati</taxon>
        <taxon>Bacillota</taxon>
        <taxon>Erysipelotrichia</taxon>
        <taxon>Erysipelotrichales</taxon>
        <taxon>Erysipelotrichaceae</taxon>
        <taxon>Intestinibaculum</taxon>
    </lineage>
</organism>
<dbReference type="KEGG" id="ebm:SG0102_26290"/>
<sequence>MIHQAFDYNILKAIHAFAVATHGFFTPFMRFVSYSCDLSKGYPVLILGIILLFFKKTRKTGLALLAAIVLGVLFTNIFIKNVVGRSRPYNAHIAEYVRWWKYTGATVEGEIYSFPSGHSTSIMAAMMVLFLSLNKKYSWLFLLFALLVGFSRNYLMVHYPTDVLAGLCLGAVCGLFSYFVVNRFVKMKNT</sequence>
<dbReference type="CDD" id="cd03392">
    <property type="entry name" value="PAP2_like_2"/>
    <property type="match status" value="1"/>
</dbReference>
<evidence type="ECO:0000259" key="2">
    <source>
        <dbReference type="SMART" id="SM00014"/>
    </source>
</evidence>
<dbReference type="InParanoid" id="A0A3G9JH82"/>
<dbReference type="SMART" id="SM00014">
    <property type="entry name" value="acidPPc"/>
    <property type="match status" value="1"/>
</dbReference>
<dbReference type="OrthoDB" id="9789113at2"/>
<dbReference type="RefSeq" id="WP_157983063.1">
    <property type="nucleotide sequence ID" value="NZ_AP019309.1"/>
</dbReference>
<feature type="transmembrane region" description="Helical" evidence="1">
    <location>
        <begin position="31"/>
        <end position="54"/>
    </location>
</feature>
<keyword evidence="1" id="KW-0472">Membrane</keyword>
<feature type="transmembrane region" description="Helical" evidence="1">
    <location>
        <begin position="139"/>
        <end position="157"/>
    </location>
</feature>
<feature type="transmembrane region" description="Helical" evidence="1">
    <location>
        <begin position="111"/>
        <end position="132"/>
    </location>
</feature>
<reference evidence="3 4" key="1">
    <citation type="submission" date="2018-11" db="EMBL/GenBank/DDBJ databases">
        <title>Novel Erysipelotrichaceae bacterium isolated from small intestine of a swine.</title>
        <authorList>
            <person name="Kim J.S."/>
            <person name="Choe H."/>
            <person name="Lee Y.R."/>
            <person name="Kim K.M."/>
            <person name="Park D.S."/>
        </authorList>
    </citation>
    <scope>NUCLEOTIDE SEQUENCE [LARGE SCALE GENOMIC DNA]</scope>
    <source>
        <strain evidence="3 4">SG0102</strain>
    </source>
</reference>
<feature type="transmembrane region" description="Helical" evidence="1">
    <location>
        <begin position="163"/>
        <end position="181"/>
    </location>
</feature>
<feature type="transmembrane region" description="Helical" evidence="1">
    <location>
        <begin position="61"/>
        <end position="79"/>
    </location>
</feature>
<gene>
    <name evidence="3" type="ORF">SG0102_26290</name>
</gene>
<keyword evidence="1" id="KW-1133">Transmembrane helix</keyword>
<dbReference type="AlphaFoldDB" id="A0A3G9JH82"/>
<evidence type="ECO:0000256" key="1">
    <source>
        <dbReference type="SAM" id="Phobius"/>
    </source>
</evidence>
<dbReference type="PANTHER" id="PTHR14969">
    <property type="entry name" value="SPHINGOSINE-1-PHOSPHATE PHOSPHOHYDROLASE"/>
    <property type="match status" value="1"/>
</dbReference>
<accession>A0A3G9JH82</accession>
<evidence type="ECO:0000313" key="3">
    <source>
        <dbReference type="EMBL" id="BBH27695.1"/>
    </source>
</evidence>
<evidence type="ECO:0000313" key="4">
    <source>
        <dbReference type="Proteomes" id="UP000268059"/>
    </source>
</evidence>
<feature type="domain" description="Phosphatidic acid phosphatase type 2/haloperoxidase" evidence="2">
    <location>
        <begin position="60"/>
        <end position="178"/>
    </location>
</feature>
<keyword evidence="4" id="KW-1185">Reference proteome</keyword>
<keyword evidence="1" id="KW-0812">Transmembrane</keyword>
<name>A0A3G9JH82_9FIRM</name>
<dbReference type="Pfam" id="PF01569">
    <property type="entry name" value="PAP2"/>
    <property type="match status" value="1"/>
</dbReference>
<proteinExistence type="predicted"/>
<dbReference type="SUPFAM" id="SSF48317">
    <property type="entry name" value="Acid phosphatase/Vanadium-dependent haloperoxidase"/>
    <property type="match status" value="1"/>
</dbReference>
<dbReference type="InterPro" id="IPR000326">
    <property type="entry name" value="PAP2/HPO"/>
</dbReference>
<protein>
    <submittedName>
        <fullName evidence="3">Phosphatase PAP2 family protein</fullName>
    </submittedName>
</protein>
<dbReference type="Proteomes" id="UP000268059">
    <property type="component" value="Chromosome"/>
</dbReference>
<dbReference type="PANTHER" id="PTHR14969:SF13">
    <property type="entry name" value="AT30094P"/>
    <property type="match status" value="1"/>
</dbReference>
<dbReference type="InterPro" id="IPR036938">
    <property type="entry name" value="PAP2/HPO_sf"/>
</dbReference>
<dbReference type="EMBL" id="AP019309">
    <property type="protein sequence ID" value="BBH27695.1"/>
    <property type="molecule type" value="Genomic_DNA"/>
</dbReference>